<proteinExistence type="predicted"/>
<gene>
    <name evidence="1" type="ORF">PCOR1329_LOCUS4319</name>
</gene>
<reference evidence="1" key="1">
    <citation type="submission" date="2023-10" db="EMBL/GenBank/DDBJ databases">
        <authorList>
            <person name="Chen Y."/>
            <person name="Shah S."/>
            <person name="Dougan E. K."/>
            <person name="Thang M."/>
            <person name="Chan C."/>
        </authorList>
    </citation>
    <scope>NUCLEOTIDE SEQUENCE [LARGE SCALE GENOMIC DNA]</scope>
</reference>
<organism evidence="1 2">
    <name type="scientific">Prorocentrum cordatum</name>
    <dbReference type="NCBI Taxonomy" id="2364126"/>
    <lineage>
        <taxon>Eukaryota</taxon>
        <taxon>Sar</taxon>
        <taxon>Alveolata</taxon>
        <taxon>Dinophyceae</taxon>
        <taxon>Prorocentrales</taxon>
        <taxon>Prorocentraceae</taxon>
        <taxon>Prorocentrum</taxon>
    </lineage>
</organism>
<evidence type="ECO:0000313" key="2">
    <source>
        <dbReference type="Proteomes" id="UP001189429"/>
    </source>
</evidence>
<name>A0ABN9PMG5_9DINO</name>
<sequence>MASDSSFASHISLNSDKARWHCPPFLHALNPALQMRTSGSNFASHISLSSATARCHCSPFSHSLIPALKTYGHGLRHRIPQLAEQLSTLGSSFTIGISLSSGKTRFHCTPLSDKC</sequence>
<evidence type="ECO:0000313" key="1">
    <source>
        <dbReference type="EMBL" id="CAK0794256.1"/>
    </source>
</evidence>
<accession>A0ABN9PMG5</accession>
<dbReference type="Proteomes" id="UP001189429">
    <property type="component" value="Unassembled WGS sequence"/>
</dbReference>
<keyword evidence="2" id="KW-1185">Reference proteome</keyword>
<dbReference type="EMBL" id="CAUYUJ010001114">
    <property type="protein sequence ID" value="CAK0794256.1"/>
    <property type="molecule type" value="Genomic_DNA"/>
</dbReference>
<protein>
    <submittedName>
        <fullName evidence="1">Uncharacterized protein</fullName>
    </submittedName>
</protein>
<comment type="caution">
    <text evidence="1">The sequence shown here is derived from an EMBL/GenBank/DDBJ whole genome shotgun (WGS) entry which is preliminary data.</text>
</comment>